<dbReference type="AlphaFoldDB" id="A0A8J2MYK1"/>
<dbReference type="RefSeq" id="XP_043167411.1">
    <property type="nucleotide sequence ID" value="XM_043311476.1"/>
</dbReference>
<accession>A0A8J2MYK1</accession>
<gene>
    <name evidence="1" type="ORF">ALTATR162_LOCUS3868</name>
</gene>
<name>A0A8J2MYK1_9PLEO</name>
<protein>
    <submittedName>
        <fullName evidence="1">Uncharacterized protein</fullName>
    </submittedName>
</protein>
<proteinExistence type="predicted"/>
<dbReference type="Proteomes" id="UP000676310">
    <property type="component" value="Unassembled WGS sequence"/>
</dbReference>
<evidence type="ECO:0000313" key="2">
    <source>
        <dbReference type="Proteomes" id="UP000676310"/>
    </source>
</evidence>
<comment type="caution">
    <text evidence="1">The sequence shown here is derived from an EMBL/GenBank/DDBJ whole genome shotgun (WGS) entry which is preliminary data.</text>
</comment>
<organism evidence="1 2">
    <name type="scientific">Alternaria atra</name>
    <dbReference type="NCBI Taxonomy" id="119953"/>
    <lineage>
        <taxon>Eukaryota</taxon>
        <taxon>Fungi</taxon>
        <taxon>Dikarya</taxon>
        <taxon>Ascomycota</taxon>
        <taxon>Pezizomycotina</taxon>
        <taxon>Dothideomycetes</taxon>
        <taxon>Pleosporomycetidae</taxon>
        <taxon>Pleosporales</taxon>
        <taxon>Pleosporineae</taxon>
        <taxon>Pleosporaceae</taxon>
        <taxon>Alternaria</taxon>
        <taxon>Alternaria sect. Ulocladioides</taxon>
    </lineage>
</organism>
<reference evidence="1" key="1">
    <citation type="submission" date="2021-05" db="EMBL/GenBank/DDBJ databases">
        <authorList>
            <person name="Stam R."/>
        </authorList>
    </citation>
    <scope>NUCLEOTIDE SEQUENCE</scope>
    <source>
        <strain evidence="1">CS162</strain>
    </source>
</reference>
<sequence>MVFPFLELAAELRNRVYHFLVVHDERQVRVRKADGVSGIFTGLTSVSRQVRSEYRPIQRSVSRVTVCCSDITDFLNTFLVTDKDRAHPFKHICISERNWATKSQDLLPLMKAKIAHPAFGCRFEAHIDQRDNNPSFDAVGSIYQNEYLEGCVAALNELLDNGNAAWKSKVANGEITALRLYFWALPFHGLHVSFASGHTPQGIIEFRTGEDKEKMAEFFDRMWESWGFTPGFREYLVVKHCEGGSAIGHY</sequence>
<dbReference type="EMBL" id="CAJRGZ010000017">
    <property type="protein sequence ID" value="CAG5155853.1"/>
    <property type="molecule type" value="Genomic_DNA"/>
</dbReference>
<evidence type="ECO:0000313" key="1">
    <source>
        <dbReference type="EMBL" id="CAG5155853.1"/>
    </source>
</evidence>
<keyword evidence="2" id="KW-1185">Reference proteome</keyword>
<dbReference type="GeneID" id="67015471"/>
<dbReference type="OrthoDB" id="3650679at2759"/>